<sequence length="461" mass="51263">MNLSLDVLTATTPPPKNLLGNETSGCLFMALRPLITICGTTGVGKSKLAIELALALSQNLGHRDHGYQGARIINADAMQVYAGMDIITNKVPVAEQSGIEHLLMGFKQPGEQYIVTQWVQDAMQAIDDTHRRNQVPIVVGGTSYWIQHLVFPNRLVSMGENTANGKHTRGATVPCGKLTASLASLPRELADLFATLPEKAPSATMNPELALSLHSLLSALDPHIAERWHWKDTRKVLRNLIILKDTGRLPSEIFFDQSQLDVQPRYQTLCFWLYANPDILKPRLDARVDQMVQQGLLDEIRTLKDARPSTPDPLIGGQSDLVDSDLEDHADYTLGIYQSIGYKEFHQYLSHPGHSEEIFLDALQNMKAATRKYAKRQIMWIRNKLLPAIDSVKVSCKSNNTSPVAIAYLLDATEPSTWESSVRGPAQSITQNFLEGKELMNPIELSDTAREILGRVRQSKK</sequence>
<evidence type="ECO:0000256" key="4">
    <source>
        <dbReference type="ARBA" id="ARBA00022840"/>
    </source>
</evidence>
<comment type="similarity">
    <text evidence="1">Belongs to the IPP transferase family.</text>
</comment>
<dbReference type="HAMAP" id="MF_00185">
    <property type="entry name" value="IPP_trans"/>
    <property type="match status" value="1"/>
</dbReference>
<protein>
    <recommendedName>
        <fullName evidence="7">tRNA dimethylallyltransferase</fullName>
    </recommendedName>
</protein>
<name>J4IAH3_9APHY</name>
<evidence type="ECO:0000256" key="1">
    <source>
        <dbReference type="ARBA" id="ARBA00005842"/>
    </source>
</evidence>
<evidence type="ECO:0000256" key="2">
    <source>
        <dbReference type="ARBA" id="ARBA00022679"/>
    </source>
</evidence>
<proteinExistence type="inferred from homology"/>
<accession>J4IAH3</accession>
<dbReference type="InterPro" id="IPR039657">
    <property type="entry name" value="Dimethylallyltransferase"/>
</dbReference>
<dbReference type="GO" id="GO:0005739">
    <property type="term" value="C:mitochondrion"/>
    <property type="evidence" value="ECO:0007669"/>
    <property type="project" value="TreeGrafter"/>
</dbReference>
<dbReference type="InterPro" id="IPR018022">
    <property type="entry name" value="IPT"/>
</dbReference>
<gene>
    <name evidence="5" type="ORF">FIBRA_05025</name>
</gene>
<dbReference type="FunCoup" id="J4IAH3">
    <property type="interactions" value="434"/>
</dbReference>
<dbReference type="Gene3D" id="1.10.20.140">
    <property type="match status" value="1"/>
</dbReference>
<keyword evidence="3" id="KW-0547">Nucleotide-binding</keyword>
<dbReference type="AlphaFoldDB" id="J4IAH3"/>
<dbReference type="SUPFAM" id="SSF52540">
    <property type="entry name" value="P-loop containing nucleoside triphosphate hydrolases"/>
    <property type="match status" value="2"/>
</dbReference>
<dbReference type="Pfam" id="PF01715">
    <property type="entry name" value="IPPT"/>
    <property type="match status" value="1"/>
</dbReference>
<dbReference type="Gene3D" id="3.40.50.300">
    <property type="entry name" value="P-loop containing nucleotide triphosphate hydrolases"/>
    <property type="match status" value="1"/>
</dbReference>
<evidence type="ECO:0008006" key="7">
    <source>
        <dbReference type="Google" id="ProtNLM"/>
    </source>
</evidence>
<dbReference type="OrthoDB" id="775260at2759"/>
<dbReference type="EMBL" id="HE797095">
    <property type="protein sequence ID" value="CCM02911.1"/>
    <property type="molecule type" value="Genomic_DNA"/>
</dbReference>
<dbReference type="PANTHER" id="PTHR11088:SF89">
    <property type="entry name" value="TRNA DIMETHYLALLYLTRANSFERASE"/>
    <property type="match status" value="1"/>
</dbReference>
<keyword evidence="6" id="KW-1185">Reference proteome</keyword>
<keyword evidence="4" id="KW-0067">ATP-binding</keyword>
<dbReference type="GO" id="GO:0006400">
    <property type="term" value="P:tRNA modification"/>
    <property type="evidence" value="ECO:0007669"/>
    <property type="project" value="TreeGrafter"/>
</dbReference>
<dbReference type="GO" id="GO:0052381">
    <property type="term" value="F:tRNA dimethylallyltransferase activity"/>
    <property type="evidence" value="ECO:0007669"/>
    <property type="project" value="InterPro"/>
</dbReference>
<reference evidence="5 6" key="1">
    <citation type="journal article" date="2012" name="Appl. Environ. Microbiol.">
        <title>Short-read sequencing for genomic analysis of the brown rot fungus Fibroporia radiculosa.</title>
        <authorList>
            <person name="Tang J.D."/>
            <person name="Perkins A.D."/>
            <person name="Sonstegard T.S."/>
            <person name="Schroeder S.G."/>
            <person name="Burgess S.C."/>
            <person name="Diehl S.V."/>
        </authorList>
    </citation>
    <scope>NUCLEOTIDE SEQUENCE [LARGE SCALE GENOMIC DNA]</scope>
    <source>
        <strain evidence="5 6">TFFH 294</strain>
    </source>
</reference>
<keyword evidence="2" id="KW-0808">Transferase</keyword>
<dbReference type="InParanoid" id="J4IAH3"/>
<dbReference type="STRING" id="599839.J4IAH3"/>
<evidence type="ECO:0000256" key="3">
    <source>
        <dbReference type="ARBA" id="ARBA00022741"/>
    </source>
</evidence>
<evidence type="ECO:0000313" key="5">
    <source>
        <dbReference type="EMBL" id="CCM02911.1"/>
    </source>
</evidence>
<dbReference type="InterPro" id="IPR027417">
    <property type="entry name" value="P-loop_NTPase"/>
</dbReference>
<organism evidence="5 6">
    <name type="scientific">Fibroporia radiculosa</name>
    <dbReference type="NCBI Taxonomy" id="599839"/>
    <lineage>
        <taxon>Eukaryota</taxon>
        <taxon>Fungi</taxon>
        <taxon>Dikarya</taxon>
        <taxon>Basidiomycota</taxon>
        <taxon>Agaricomycotina</taxon>
        <taxon>Agaricomycetes</taxon>
        <taxon>Polyporales</taxon>
        <taxon>Fibroporiaceae</taxon>
        <taxon>Fibroporia</taxon>
    </lineage>
</organism>
<evidence type="ECO:0000313" key="6">
    <source>
        <dbReference type="Proteomes" id="UP000006352"/>
    </source>
</evidence>
<dbReference type="GO" id="GO:0005524">
    <property type="term" value="F:ATP binding"/>
    <property type="evidence" value="ECO:0007669"/>
    <property type="project" value="UniProtKB-KW"/>
</dbReference>
<dbReference type="HOGENOM" id="CLU_032616_2_3_1"/>
<dbReference type="GeneID" id="24097822"/>
<dbReference type="RefSeq" id="XP_012182194.1">
    <property type="nucleotide sequence ID" value="XM_012326804.1"/>
</dbReference>
<dbReference type="PANTHER" id="PTHR11088">
    <property type="entry name" value="TRNA DIMETHYLALLYLTRANSFERASE"/>
    <property type="match status" value="1"/>
</dbReference>
<dbReference type="Proteomes" id="UP000006352">
    <property type="component" value="Unassembled WGS sequence"/>
</dbReference>